<evidence type="ECO:0000256" key="7">
    <source>
        <dbReference type="ARBA" id="ARBA00023014"/>
    </source>
</evidence>
<dbReference type="PROSITE" id="PS51085">
    <property type="entry name" value="2FE2S_FER_2"/>
    <property type="match status" value="1"/>
</dbReference>
<evidence type="ECO:0000259" key="8">
    <source>
        <dbReference type="PROSITE" id="PS51085"/>
    </source>
</evidence>
<dbReference type="Pfam" id="PF00175">
    <property type="entry name" value="NAD_binding_1"/>
    <property type="match status" value="1"/>
</dbReference>
<dbReference type="PANTHER" id="PTHR47354">
    <property type="entry name" value="NADH OXIDOREDUCTASE HCR"/>
    <property type="match status" value="1"/>
</dbReference>
<dbReference type="InterPro" id="IPR006058">
    <property type="entry name" value="2Fe2S_fd_BS"/>
</dbReference>
<keyword evidence="5" id="KW-0560">Oxidoreductase</keyword>
<name>A1R610_PAEAT</name>
<evidence type="ECO:0000256" key="4">
    <source>
        <dbReference type="ARBA" id="ARBA00022723"/>
    </source>
</evidence>
<dbReference type="SUPFAM" id="SSF63380">
    <property type="entry name" value="Riboflavin synthase domain-like"/>
    <property type="match status" value="1"/>
</dbReference>
<sequence>MSVEIQNRAAVTPDVPEPKMLTLRVHQKTWEADGVIRMMFVDPAGAALPQWLPGAHLSLHLPNGLTREYSLCSDPEDLTSWTVAVLRTPDSRGGSRLIHDELPVGTLIKVEGPRNNFHLDHAGRYALVAGGIGITPIISMVRRLESVGADWSLLYTGRSRSTMAFLPEISGLPRQRITIHAADEADGKFADLSEAVGSLPPEALVYACGPESLMQAVASAMADESQLRIERFKAPDIVPGPELDQTSFDVICQSTGQRIAVGPDVSVLEALNAAGINVPSSCAEGICGTCETGVIDGDVEHRDFLLSPAERAENKSMFVCVSRCRSRDLILDL</sequence>
<organism evidence="10 11">
    <name type="scientific">Paenarthrobacter aurescens (strain TC1)</name>
    <dbReference type="NCBI Taxonomy" id="290340"/>
    <lineage>
        <taxon>Bacteria</taxon>
        <taxon>Bacillati</taxon>
        <taxon>Actinomycetota</taxon>
        <taxon>Actinomycetes</taxon>
        <taxon>Micrococcales</taxon>
        <taxon>Micrococcaceae</taxon>
        <taxon>Paenarthrobacter</taxon>
    </lineage>
</organism>
<feature type="domain" description="FAD-binding FR-type" evidence="9">
    <location>
        <begin position="18"/>
        <end position="120"/>
    </location>
</feature>
<keyword evidence="3" id="KW-0001">2Fe-2S</keyword>
<keyword evidence="4" id="KW-0479">Metal-binding</keyword>
<dbReference type="EMBL" id="CP000474">
    <property type="protein sequence ID" value="ABM06523.1"/>
    <property type="molecule type" value="Genomic_DNA"/>
</dbReference>
<dbReference type="STRING" id="290340.AAur_1927"/>
<keyword evidence="7" id="KW-0411">Iron-sulfur</keyword>
<dbReference type="PRINTS" id="PR00409">
    <property type="entry name" value="PHDIOXRDTASE"/>
</dbReference>
<dbReference type="PROSITE" id="PS00197">
    <property type="entry name" value="2FE2S_FER_1"/>
    <property type="match status" value="1"/>
</dbReference>
<dbReference type="RefSeq" id="WP_011774616.1">
    <property type="nucleotide sequence ID" value="NC_008711.1"/>
</dbReference>
<dbReference type="InterPro" id="IPR001433">
    <property type="entry name" value="OxRdtase_FAD/NAD-bd"/>
</dbReference>
<protein>
    <submittedName>
        <fullName evidence="10">Iron-sulfur oxidoreductase</fullName>
    </submittedName>
</protein>
<evidence type="ECO:0000256" key="5">
    <source>
        <dbReference type="ARBA" id="ARBA00023002"/>
    </source>
</evidence>
<evidence type="ECO:0000256" key="3">
    <source>
        <dbReference type="ARBA" id="ARBA00022714"/>
    </source>
</evidence>
<dbReference type="InterPro" id="IPR017938">
    <property type="entry name" value="Riboflavin_synthase-like_b-brl"/>
</dbReference>
<evidence type="ECO:0000259" key="9">
    <source>
        <dbReference type="PROSITE" id="PS51384"/>
    </source>
</evidence>
<dbReference type="InterPro" id="IPR017927">
    <property type="entry name" value="FAD-bd_FR_type"/>
</dbReference>
<dbReference type="PANTHER" id="PTHR47354:SF1">
    <property type="entry name" value="CARNITINE MONOOXYGENASE REDUCTASE SUBUNIT"/>
    <property type="match status" value="1"/>
</dbReference>
<dbReference type="GO" id="GO:0046872">
    <property type="term" value="F:metal ion binding"/>
    <property type="evidence" value="ECO:0007669"/>
    <property type="project" value="UniProtKB-KW"/>
</dbReference>
<dbReference type="SUPFAM" id="SSF54292">
    <property type="entry name" value="2Fe-2S ferredoxin-like"/>
    <property type="match status" value="1"/>
</dbReference>
<keyword evidence="2" id="KW-0285">Flavoprotein</keyword>
<dbReference type="AlphaFoldDB" id="A1R610"/>
<reference evidence="10 11" key="1">
    <citation type="journal article" date="2006" name="PLoS Genet.">
        <title>Secrets of soil survival revealed by the genome sequence of Arthrobacter aurescens TC1.</title>
        <authorList>
            <person name="Mongodin E.F."/>
            <person name="Shapir N."/>
            <person name="Daugherty S.C."/>
            <person name="DeBoy R.T."/>
            <person name="Emerson J.B."/>
            <person name="Shvartzbeyn A."/>
            <person name="Radune D."/>
            <person name="Vamathevan J."/>
            <person name="Riggs F."/>
            <person name="Grinberg V."/>
            <person name="Khouri H."/>
            <person name="Wackett L.P."/>
            <person name="Nelson K.E."/>
            <person name="Sadowsky M.J."/>
        </authorList>
    </citation>
    <scope>NUCLEOTIDE SEQUENCE [LARGE SCALE GENOMIC DNA]</scope>
    <source>
        <strain evidence="10 11">TC1</strain>
    </source>
</reference>
<dbReference type="InterPro" id="IPR012675">
    <property type="entry name" value="Beta-grasp_dom_sf"/>
</dbReference>
<dbReference type="KEGG" id="aau:AAur_1927"/>
<proteinExistence type="predicted"/>
<dbReference type="CDD" id="cd06185">
    <property type="entry name" value="PDR_like"/>
    <property type="match status" value="1"/>
</dbReference>
<gene>
    <name evidence="10" type="ordered locus">AAur_1927</name>
</gene>
<dbReference type="InterPro" id="IPR001041">
    <property type="entry name" value="2Fe-2S_ferredoxin-type"/>
</dbReference>
<dbReference type="Gene3D" id="2.40.30.10">
    <property type="entry name" value="Translation factors"/>
    <property type="match status" value="1"/>
</dbReference>
<keyword evidence="11" id="KW-1185">Reference proteome</keyword>
<dbReference type="Gene3D" id="3.10.20.30">
    <property type="match status" value="1"/>
</dbReference>
<feature type="domain" description="2Fe-2S ferredoxin-type" evidence="8">
    <location>
        <begin position="246"/>
        <end position="333"/>
    </location>
</feature>
<dbReference type="SUPFAM" id="SSF52343">
    <property type="entry name" value="Ferredoxin reductase-like, C-terminal NADP-linked domain"/>
    <property type="match status" value="1"/>
</dbReference>
<dbReference type="InterPro" id="IPR039261">
    <property type="entry name" value="FNR_nucleotide-bd"/>
</dbReference>
<keyword evidence="6" id="KW-0408">Iron</keyword>
<dbReference type="PROSITE" id="PS51384">
    <property type="entry name" value="FAD_FR"/>
    <property type="match status" value="1"/>
</dbReference>
<dbReference type="Pfam" id="PF00111">
    <property type="entry name" value="Fer2"/>
    <property type="match status" value="1"/>
</dbReference>
<dbReference type="GO" id="GO:0016491">
    <property type="term" value="F:oxidoreductase activity"/>
    <property type="evidence" value="ECO:0007669"/>
    <property type="project" value="UniProtKB-KW"/>
</dbReference>
<dbReference type="Gene3D" id="3.40.50.80">
    <property type="entry name" value="Nucleotide-binding domain of ferredoxin-NADP reductase (FNR) module"/>
    <property type="match status" value="1"/>
</dbReference>
<dbReference type="eggNOG" id="COG1018">
    <property type="taxonomic scope" value="Bacteria"/>
</dbReference>
<evidence type="ECO:0000256" key="2">
    <source>
        <dbReference type="ARBA" id="ARBA00022630"/>
    </source>
</evidence>
<dbReference type="CDD" id="cd00207">
    <property type="entry name" value="fer2"/>
    <property type="match status" value="1"/>
</dbReference>
<evidence type="ECO:0000313" key="11">
    <source>
        <dbReference type="Proteomes" id="UP000000637"/>
    </source>
</evidence>
<dbReference type="Proteomes" id="UP000000637">
    <property type="component" value="Chromosome"/>
</dbReference>
<dbReference type="InterPro" id="IPR036010">
    <property type="entry name" value="2Fe-2S_ferredoxin-like_sf"/>
</dbReference>
<dbReference type="GO" id="GO:0051537">
    <property type="term" value="F:2 iron, 2 sulfur cluster binding"/>
    <property type="evidence" value="ECO:0007669"/>
    <property type="project" value="UniProtKB-KW"/>
</dbReference>
<evidence type="ECO:0000313" key="10">
    <source>
        <dbReference type="EMBL" id="ABM06523.1"/>
    </source>
</evidence>
<dbReference type="InterPro" id="IPR050415">
    <property type="entry name" value="MRET"/>
</dbReference>
<accession>A1R610</accession>
<comment type="cofactor">
    <cofactor evidence="1">
        <name>FAD</name>
        <dbReference type="ChEBI" id="CHEBI:57692"/>
    </cofactor>
</comment>
<evidence type="ECO:0000256" key="6">
    <source>
        <dbReference type="ARBA" id="ARBA00023004"/>
    </source>
</evidence>
<dbReference type="HOGENOM" id="CLU_003827_17_0_11"/>
<evidence type="ECO:0000256" key="1">
    <source>
        <dbReference type="ARBA" id="ARBA00001974"/>
    </source>
</evidence>
<dbReference type="OrthoDB" id="502624at2"/>